<dbReference type="EMBL" id="JBHSBM010000013">
    <property type="protein sequence ID" value="MFC4058788.1"/>
    <property type="molecule type" value="Genomic_DNA"/>
</dbReference>
<evidence type="ECO:0000256" key="1">
    <source>
        <dbReference type="SAM" id="MobiDB-lite"/>
    </source>
</evidence>
<keyword evidence="2" id="KW-0472">Membrane</keyword>
<evidence type="ECO:0008006" key="5">
    <source>
        <dbReference type="Google" id="ProtNLM"/>
    </source>
</evidence>
<accession>A0ABV8I3Q7</accession>
<feature type="compositionally biased region" description="Pro residues" evidence="1">
    <location>
        <begin position="249"/>
        <end position="282"/>
    </location>
</feature>
<reference evidence="4" key="1">
    <citation type="journal article" date="2019" name="Int. J. Syst. Evol. Microbiol.">
        <title>The Global Catalogue of Microorganisms (GCM) 10K type strain sequencing project: providing services to taxonomists for standard genome sequencing and annotation.</title>
        <authorList>
            <consortium name="The Broad Institute Genomics Platform"/>
            <consortium name="The Broad Institute Genome Sequencing Center for Infectious Disease"/>
            <person name="Wu L."/>
            <person name="Ma J."/>
        </authorList>
    </citation>
    <scope>NUCLEOTIDE SEQUENCE [LARGE SCALE GENOMIC DNA]</scope>
    <source>
        <strain evidence="4">TBRC 4489</strain>
    </source>
</reference>
<dbReference type="RefSeq" id="WP_377287092.1">
    <property type="nucleotide sequence ID" value="NZ_JBHSBM010000013.1"/>
</dbReference>
<protein>
    <recommendedName>
        <fullName evidence="5">Capsular polysaccharide biosynthesis protein</fullName>
    </recommendedName>
</protein>
<evidence type="ECO:0000313" key="4">
    <source>
        <dbReference type="Proteomes" id="UP001595850"/>
    </source>
</evidence>
<feature type="transmembrane region" description="Helical" evidence="2">
    <location>
        <begin position="15"/>
        <end position="35"/>
    </location>
</feature>
<sequence length="372" mass="39501">MEFWNIVVGLLRRKAVATSLILFPLAAALVVFFLVPARYTASTFMVLTTSSTGELFPQDPNQKGALTNPLLEFNDGLRTTSTILISAMTTPQMLTRLGAPPEGSTELTIDDGRSSEVLLEPGGPFIYIEADATSEAKAETVVRNARERVRAELHKRQVALGAPEATYISAVDVIPPTEAKQSLTNKAQMTGAVFVLAFLALFGVVYARERSRITKALREEATAPAPETRPSDPETRPSGPQERRAGPPLSGPEPVMPALAPEPPAAPSPAAMPFPAAAPEPGEPVVEVVEAEELVEVVEAGEAGEADETSGDASSPEPVRRDGTGRTWHDEARNGGRTHGPVDPEPDDESATAVFPIVVIDDPVESSSRKSG</sequence>
<feature type="region of interest" description="Disordered" evidence="1">
    <location>
        <begin position="217"/>
        <end position="372"/>
    </location>
</feature>
<organism evidence="3 4">
    <name type="scientific">Planomonospora corallina</name>
    <dbReference type="NCBI Taxonomy" id="1806052"/>
    <lineage>
        <taxon>Bacteria</taxon>
        <taxon>Bacillati</taxon>
        <taxon>Actinomycetota</taxon>
        <taxon>Actinomycetes</taxon>
        <taxon>Streptosporangiales</taxon>
        <taxon>Streptosporangiaceae</taxon>
        <taxon>Planomonospora</taxon>
    </lineage>
</organism>
<gene>
    <name evidence="3" type="ORF">ACFOWE_10810</name>
</gene>
<name>A0ABV8I3Q7_9ACTN</name>
<proteinExistence type="predicted"/>
<feature type="compositionally biased region" description="Basic and acidic residues" evidence="1">
    <location>
        <begin position="318"/>
        <end position="334"/>
    </location>
</feature>
<evidence type="ECO:0000313" key="3">
    <source>
        <dbReference type="EMBL" id="MFC4058788.1"/>
    </source>
</evidence>
<keyword evidence="2" id="KW-0812">Transmembrane</keyword>
<feature type="transmembrane region" description="Helical" evidence="2">
    <location>
        <begin position="189"/>
        <end position="207"/>
    </location>
</feature>
<keyword evidence="2" id="KW-1133">Transmembrane helix</keyword>
<keyword evidence="4" id="KW-1185">Reference proteome</keyword>
<feature type="compositionally biased region" description="Basic and acidic residues" evidence="1">
    <location>
        <begin position="229"/>
        <end position="245"/>
    </location>
</feature>
<evidence type="ECO:0000256" key="2">
    <source>
        <dbReference type="SAM" id="Phobius"/>
    </source>
</evidence>
<dbReference type="Proteomes" id="UP001595850">
    <property type="component" value="Unassembled WGS sequence"/>
</dbReference>
<comment type="caution">
    <text evidence="3">The sequence shown here is derived from an EMBL/GenBank/DDBJ whole genome shotgun (WGS) entry which is preliminary data.</text>
</comment>